<keyword evidence="1" id="KW-1133">Transmembrane helix</keyword>
<dbReference type="AlphaFoldDB" id="A0A3S7MAT5"/>
<reference evidence="2" key="1">
    <citation type="submission" date="2018-02" db="EMBL/GenBank/DDBJ databases">
        <title>Multidrug Resistance Plasmids in Enterovirulent Escherichia coli Strains from Pigs in Switzerland.</title>
        <authorList>
            <person name="Brilhante M."/>
            <person name="Perreten V."/>
            <person name="Dona V."/>
        </authorList>
    </citation>
    <scope>NUCLEOTIDE SEQUENCE</scope>
    <source>
        <strain evidence="2">14OD0056</strain>
        <plasmid evidence="2">p14ODTX</plasmid>
    </source>
</reference>
<name>A0A3S7MAT5_ECOLX</name>
<proteinExistence type="predicted"/>
<geneLocation type="plasmid" evidence="2">
    <name>p14ODTX</name>
</geneLocation>
<evidence type="ECO:0008006" key="3">
    <source>
        <dbReference type="Google" id="ProtNLM"/>
    </source>
</evidence>
<keyword evidence="1" id="KW-0812">Transmembrane</keyword>
<organism evidence="2">
    <name type="scientific">Escherichia coli</name>
    <dbReference type="NCBI Taxonomy" id="562"/>
    <lineage>
        <taxon>Bacteria</taxon>
        <taxon>Pseudomonadati</taxon>
        <taxon>Pseudomonadota</taxon>
        <taxon>Gammaproteobacteria</taxon>
        <taxon>Enterobacterales</taxon>
        <taxon>Enterobacteriaceae</taxon>
        <taxon>Escherichia</taxon>
    </lineage>
</organism>
<feature type="transmembrane region" description="Helical" evidence="1">
    <location>
        <begin position="83"/>
        <end position="103"/>
    </location>
</feature>
<sequence length="126" mass="14887">MFIRHQGVVIQIISLHINEKAFMKTELHFKEILSRFIWLINKILKWLPFNLVMAPVVFFYFAPDSVIADIIYDWQQSDMSEKMFLVRLYMKAAFVCTFASLLFKYLCSDAFMPGKCVNKNREGCNE</sequence>
<feature type="transmembrane region" description="Helical" evidence="1">
    <location>
        <begin position="43"/>
        <end position="63"/>
    </location>
</feature>
<evidence type="ECO:0000256" key="1">
    <source>
        <dbReference type="SAM" id="Phobius"/>
    </source>
</evidence>
<protein>
    <recommendedName>
        <fullName evidence="3">Conjugative transfer protein</fullName>
    </recommendedName>
</protein>
<keyword evidence="1" id="KW-0472">Membrane</keyword>
<evidence type="ECO:0000313" key="2">
    <source>
        <dbReference type="EMBL" id="AWU48027.1"/>
    </source>
</evidence>
<keyword evidence="2" id="KW-0614">Plasmid</keyword>
<dbReference type="EMBL" id="MG904993">
    <property type="protein sequence ID" value="AWU48027.1"/>
    <property type="molecule type" value="Genomic_DNA"/>
</dbReference>
<accession>A0A3S7MAT5</accession>